<gene>
    <name evidence="1" type="ORF">BN715_00986</name>
</gene>
<dbReference type="AlphaFoldDB" id="R7MTY2"/>
<protein>
    <submittedName>
        <fullName evidence="1">Uncharacterized protein</fullName>
    </submittedName>
</protein>
<evidence type="ECO:0000313" key="2">
    <source>
        <dbReference type="Proteomes" id="UP000017908"/>
    </source>
</evidence>
<comment type="caution">
    <text evidence="1">The sequence shown here is derived from an EMBL/GenBank/DDBJ whole genome shotgun (WGS) entry which is preliminary data.</text>
</comment>
<dbReference type="Proteomes" id="UP000017908">
    <property type="component" value="Unassembled WGS sequence"/>
</dbReference>
<evidence type="ECO:0000313" key="1">
    <source>
        <dbReference type="EMBL" id="CDF04649.1"/>
    </source>
</evidence>
<accession>R7MTY2</accession>
<organism evidence="1 2">
    <name type="scientific">Megasphaera elsdenii CAG:570</name>
    <dbReference type="NCBI Taxonomy" id="1263087"/>
    <lineage>
        <taxon>Bacteria</taxon>
        <taxon>Bacillati</taxon>
        <taxon>Bacillota</taxon>
        <taxon>Negativicutes</taxon>
        <taxon>Veillonellales</taxon>
        <taxon>Veillonellaceae</taxon>
        <taxon>Megasphaera</taxon>
    </lineage>
</organism>
<dbReference type="EMBL" id="CBKE010000118">
    <property type="protein sequence ID" value="CDF04649.1"/>
    <property type="molecule type" value="Genomic_DNA"/>
</dbReference>
<reference evidence="1" key="1">
    <citation type="submission" date="2012-11" db="EMBL/GenBank/DDBJ databases">
        <title>Dependencies among metagenomic species, viruses, plasmids and units of genetic variation.</title>
        <authorList>
            <person name="Nielsen H.B."/>
            <person name="Almeida M."/>
            <person name="Juncker A.S."/>
            <person name="Rasmussen S."/>
            <person name="Li J."/>
            <person name="Sunagawa S."/>
            <person name="Plichta D."/>
            <person name="Gautier L."/>
            <person name="Le Chatelier E."/>
            <person name="Peletier E."/>
            <person name="Bonde I."/>
            <person name="Nielsen T."/>
            <person name="Manichanh C."/>
            <person name="Arumugam M."/>
            <person name="Batto J."/>
            <person name="Santos M.B.Q.D."/>
            <person name="Blom N."/>
            <person name="Borruel N."/>
            <person name="Burgdorf K.S."/>
            <person name="Boumezbeur F."/>
            <person name="Casellas F."/>
            <person name="Dore J."/>
            <person name="Guarner F."/>
            <person name="Hansen T."/>
            <person name="Hildebrand F."/>
            <person name="Kaas R.S."/>
            <person name="Kennedy S."/>
            <person name="Kristiansen K."/>
            <person name="Kultima J.R."/>
            <person name="Leonard P."/>
            <person name="Levenez F."/>
            <person name="Lund O."/>
            <person name="Moumen B."/>
            <person name="Le Paslier D."/>
            <person name="Pons N."/>
            <person name="Pedersen O."/>
            <person name="Prifti E."/>
            <person name="Qin J."/>
            <person name="Raes J."/>
            <person name="Tap J."/>
            <person name="Tims S."/>
            <person name="Ussery D.W."/>
            <person name="Yamada T."/>
            <person name="MetaHit consortium"/>
            <person name="Renault P."/>
            <person name="Sicheritz-Ponten T."/>
            <person name="Bork P."/>
            <person name="Wang J."/>
            <person name="Brunak S."/>
            <person name="Ehrlich S.D."/>
        </authorList>
    </citation>
    <scope>NUCLEOTIDE SEQUENCE [LARGE SCALE GENOMIC DNA]</scope>
</reference>
<dbReference type="Pfam" id="PF20292">
    <property type="entry name" value="MC7"/>
    <property type="match status" value="1"/>
</dbReference>
<proteinExistence type="predicted"/>
<sequence length="71" mass="7967">MILPNKLFSYNDSILSKLPSVLKNLDTPKTPVLLLHLCKDINGPIELVDVLDCLYALKKITLNDKGEIEKC</sequence>
<name>R7MTY2_MEGEL</name>
<dbReference type="InterPro" id="IPR046900">
    <property type="entry name" value="ABC-3C_MC7"/>
</dbReference>